<evidence type="ECO:0000313" key="6">
    <source>
        <dbReference type="EMBL" id="MDM4016872.1"/>
    </source>
</evidence>
<organism evidence="6 7">
    <name type="scientific">Roseiconus lacunae</name>
    <dbReference type="NCBI Taxonomy" id="2605694"/>
    <lineage>
        <taxon>Bacteria</taxon>
        <taxon>Pseudomonadati</taxon>
        <taxon>Planctomycetota</taxon>
        <taxon>Planctomycetia</taxon>
        <taxon>Pirellulales</taxon>
        <taxon>Pirellulaceae</taxon>
        <taxon>Roseiconus</taxon>
    </lineage>
</organism>
<feature type="transmembrane region" description="Helical" evidence="5">
    <location>
        <begin position="200"/>
        <end position="222"/>
    </location>
</feature>
<feature type="transmembrane region" description="Helical" evidence="5">
    <location>
        <begin position="313"/>
        <end position="336"/>
    </location>
</feature>
<dbReference type="Pfam" id="PF07690">
    <property type="entry name" value="MFS_1"/>
    <property type="match status" value="1"/>
</dbReference>
<feature type="transmembrane region" description="Helical" evidence="5">
    <location>
        <begin position="46"/>
        <end position="63"/>
    </location>
</feature>
<dbReference type="InterPro" id="IPR011701">
    <property type="entry name" value="MFS"/>
</dbReference>
<evidence type="ECO:0000256" key="3">
    <source>
        <dbReference type="ARBA" id="ARBA00023136"/>
    </source>
</evidence>
<keyword evidence="1 5" id="KW-0812">Transmembrane</keyword>
<feature type="transmembrane region" description="Helical" evidence="5">
    <location>
        <begin position="83"/>
        <end position="102"/>
    </location>
</feature>
<keyword evidence="2 5" id="KW-1133">Transmembrane helix</keyword>
<dbReference type="RefSeq" id="WP_289164466.1">
    <property type="nucleotide sequence ID" value="NZ_JASZZN010000010.1"/>
</dbReference>
<evidence type="ECO:0000256" key="1">
    <source>
        <dbReference type="ARBA" id="ARBA00022692"/>
    </source>
</evidence>
<proteinExistence type="predicted"/>
<feature type="transmembrane region" description="Helical" evidence="5">
    <location>
        <begin position="273"/>
        <end position="293"/>
    </location>
</feature>
<feature type="transmembrane region" description="Helical" evidence="5">
    <location>
        <begin position="175"/>
        <end position="194"/>
    </location>
</feature>
<dbReference type="PANTHER" id="PTHR43596:SF1">
    <property type="entry name" value="ADP,ATP CARRIER PROTEIN"/>
    <property type="match status" value="1"/>
</dbReference>
<sequence>MNRSNPYQSPSPDESSADQTVDDLNEHIAEAPTDFFADSRQLERRVVWWSTGWFFFTLLSYSIVRPIRETMGAIGGTKQLQGLMLVTFVVMLFAVPAYSALVNRLPRRWLVRVIVHFFSCCLLFFSFAQRSDVALVQVWSARAFFVWVNVFALVGTSVFWSVLADIFNSSQAKRLFGRIAAGGTVGAITGSFLASQVATLVSLPNLVLIPVVTLQMGLWFAWRTERSVEQSQAALTENTAQPQQQSSANRSNGDRLAAGGLWEGIAHVLKSPYLLSICLFLFFVQASGTQMYFQQAEIVGRSVVDDQEKIRLFAWIDFATQVLTLFAQTVLSGLILRKLGVAVALCVLPLIYFVSFTVLSFHADLMVVAVAMVVARATAYGITVPSREVLFTVVSREDKYKSKNFIDTVVLRGGDATAGQLLGSLKNFAGISFSAVNLISLPVIVVWMYAAYRLGNRQRKLALGSIAVGNAKDS</sequence>
<keyword evidence="3 5" id="KW-0472">Membrane</keyword>
<dbReference type="Proteomes" id="UP001239462">
    <property type="component" value="Unassembled WGS sequence"/>
</dbReference>
<keyword evidence="7" id="KW-1185">Reference proteome</keyword>
<dbReference type="PANTHER" id="PTHR43596">
    <property type="entry name" value="ADP,ATP CARRIER PROTEIN"/>
    <property type="match status" value="1"/>
</dbReference>
<evidence type="ECO:0000256" key="2">
    <source>
        <dbReference type="ARBA" id="ARBA00022989"/>
    </source>
</evidence>
<reference evidence="6 7" key="1">
    <citation type="submission" date="2023-06" db="EMBL/GenBank/DDBJ databases">
        <title>Roseiconus lacunae JC819 isolated from Gulf of Mannar region, Tamil Nadu.</title>
        <authorList>
            <person name="Pk S."/>
            <person name="Ch S."/>
            <person name="Ch V.R."/>
        </authorList>
    </citation>
    <scope>NUCLEOTIDE SEQUENCE [LARGE SCALE GENOMIC DNA]</scope>
    <source>
        <strain evidence="6 7">JC819</strain>
    </source>
</reference>
<dbReference type="Gene3D" id="1.20.1250.20">
    <property type="entry name" value="MFS general substrate transporter like domains"/>
    <property type="match status" value="1"/>
</dbReference>
<dbReference type="CDD" id="cd06174">
    <property type="entry name" value="MFS"/>
    <property type="match status" value="1"/>
</dbReference>
<gene>
    <name evidence="6" type="ORF">QTN89_15605</name>
</gene>
<evidence type="ECO:0000313" key="7">
    <source>
        <dbReference type="Proteomes" id="UP001239462"/>
    </source>
</evidence>
<protein>
    <submittedName>
        <fullName evidence="6">MFS transporter</fullName>
    </submittedName>
</protein>
<evidence type="ECO:0000256" key="5">
    <source>
        <dbReference type="SAM" id="Phobius"/>
    </source>
</evidence>
<feature type="transmembrane region" description="Helical" evidence="5">
    <location>
        <begin position="139"/>
        <end position="163"/>
    </location>
</feature>
<feature type="compositionally biased region" description="Polar residues" evidence="4">
    <location>
        <begin position="233"/>
        <end position="251"/>
    </location>
</feature>
<feature type="region of interest" description="Disordered" evidence="4">
    <location>
        <begin position="233"/>
        <end position="252"/>
    </location>
</feature>
<dbReference type="EMBL" id="JASZZN010000010">
    <property type="protein sequence ID" value="MDM4016872.1"/>
    <property type="molecule type" value="Genomic_DNA"/>
</dbReference>
<evidence type="ECO:0000256" key="4">
    <source>
        <dbReference type="SAM" id="MobiDB-lite"/>
    </source>
</evidence>
<accession>A0ABT7PK44</accession>
<name>A0ABT7PK44_9BACT</name>
<feature type="transmembrane region" description="Helical" evidence="5">
    <location>
        <begin position="109"/>
        <end position="127"/>
    </location>
</feature>
<feature type="region of interest" description="Disordered" evidence="4">
    <location>
        <begin position="1"/>
        <end position="20"/>
    </location>
</feature>
<dbReference type="InterPro" id="IPR036259">
    <property type="entry name" value="MFS_trans_sf"/>
</dbReference>
<comment type="caution">
    <text evidence="6">The sequence shown here is derived from an EMBL/GenBank/DDBJ whole genome shotgun (WGS) entry which is preliminary data.</text>
</comment>
<dbReference type="SUPFAM" id="SSF103473">
    <property type="entry name" value="MFS general substrate transporter"/>
    <property type="match status" value="1"/>
</dbReference>
<feature type="compositionally biased region" description="Polar residues" evidence="4">
    <location>
        <begin position="1"/>
        <end position="19"/>
    </location>
</feature>
<feature type="transmembrane region" description="Helical" evidence="5">
    <location>
        <begin position="343"/>
        <end position="363"/>
    </location>
</feature>
<feature type="transmembrane region" description="Helical" evidence="5">
    <location>
        <begin position="428"/>
        <end position="450"/>
    </location>
</feature>